<dbReference type="GO" id="GO:0000987">
    <property type="term" value="F:cis-regulatory region sequence-specific DNA binding"/>
    <property type="evidence" value="ECO:0007669"/>
    <property type="project" value="InterPro"/>
</dbReference>
<dbReference type="Pfam" id="PF00319">
    <property type="entry name" value="SRF-TF"/>
    <property type="match status" value="1"/>
</dbReference>
<dbReference type="Proteomes" id="UP000604825">
    <property type="component" value="Unassembled WGS sequence"/>
</dbReference>
<proteinExistence type="predicted"/>
<dbReference type="AlphaFoldDB" id="A0A811RTZ3"/>
<dbReference type="GO" id="GO:0000981">
    <property type="term" value="F:DNA-binding transcription factor activity, RNA polymerase II-specific"/>
    <property type="evidence" value="ECO:0007669"/>
    <property type="project" value="InterPro"/>
</dbReference>
<evidence type="ECO:0000256" key="3">
    <source>
        <dbReference type="ARBA" id="ARBA00023125"/>
    </source>
</evidence>
<keyword evidence="2" id="KW-0805">Transcription regulation</keyword>
<sequence length="265" mass="29377">MPRNQGKLKIRRIVQNAARNATFRKRRATLLEKAKELSILCKIPVAMVVYGPVNAQPALWPEELDVAKKITQKYLELPEASKETHRLDNEGFLRQALKKMGKRFESYKATARQLEVNLILNDISLGRSSNLDDLAPELAAAVRSEVDMLRSSVYERLNRLTSAATVVVPPPLALEEAVAAVLVSSQQEPLMVAPLAMAPPMVANAPLFVQQPPPLEPELLQLPPHDPLMAPSQDPLMVPLFSMAPPMVPDVPVLSRRCWRSMTCG</sequence>
<dbReference type="PANTHER" id="PTHR48019">
    <property type="entry name" value="SERUM RESPONSE FACTOR HOMOLOG"/>
    <property type="match status" value="1"/>
</dbReference>
<dbReference type="EMBL" id="CAJGYO010000016">
    <property type="protein sequence ID" value="CAD6273014.1"/>
    <property type="molecule type" value="Genomic_DNA"/>
</dbReference>
<evidence type="ECO:0000313" key="8">
    <source>
        <dbReference type="Proteomes" id="UP000604825"/>
    </source>
</evidence>
<keyword evidence="5" id="KW-0539">Nucleus</keyword>
<comment type="caution">
    <text evidence="7">The sequence shown here is derived from an EMBL/GenBank/DDBJ whole genome shotgun (WGS) entry which is preliminary data.</text>
</comment>
<evidence type="ECO:0000256" key="1">
    <source>
        <dbReference type="ARBA" id="ARBA00004123"/>
    </source>
</evidence>
<dbReference type="SMART" id="SM00432">
    <property type="entry name" value="MADS"/>
    <property type="match status" value="1"/>
</dbReference>
<dbReference type="Gene3D" id="3.40.1810.10">
    <property type="entry name" value="Transcription factor, MADS-box"/>
    <property type="match status" value="1"/>
</dbReference>
<dbReference type="InterPro" id="IPR033897">
    <property type="entry name" value="SRF-like_MADS-box"/>
</dbReference>
<dbReference type="PRINTS" id="PR00404">
    <property type="entry name" value="MADSDOMAIN"/>
</dbReference>
<dbReference type="InterPro" id="IPR002100">
    <property type="entry name" value="TF_MADSbox"/>
</dbReference>
<name>A0A811RTZ3_9POAL</name>
<dbReference type="CDD" id="cd00266">
    <property type="entry name" value="MADS_SRF_like"/>
    <property type="match status" value="1"/>
</dbReference>
<dbReference type="GO" id="GO:0045944">
    <property type="term" value="P:positive regulation of transcription by RNA polymerase II"/>
    <property type="evidence" value="ECO:0007669"/>
    <property type="project" value="InterPro"/>
</dbReference>
<reference evidence="7" key="1">
    <citation type="submission" date="2020-10" db="EMBL/GenBank/DDBJ databases">
        <authorList>
            <person name="Han B."/>
            <person name="Lu T."/>
            <person name="Zhao Q."/>
            <person name="Huang X."/>
            <person name="Zhao Y."/>
        </authorList>
    </citation>
    <scope>NUCLEOTIDE SEQUENCE</scope>
</reference>
<keyword evidence="3" id="KW-0238">DNA-binding</keyword>
<dbReference type="InterPro" id="IPR050142">
    <property type="entry name" value="MADS-box/MEF2_TF"/>
</dbReference>
<dbReference type="OrthoDB" id="691496at2759"/>
<dbReference type="GO" id="GO:0046983">
    <property type="term" value="F:protein dimerization activity"/>
    <property type="evidence" value="ECO:0007669"/>
    <property type="project" value="InterPro"/>
</dbReference>
<accession>A0A811RTZ3</accession>
<evidence type="ECO:0000256" key="4">
    <source>
        <dbReference type="ARBA" id="ARBA00023163"/>
    </source>
</evidence>
<evidence type="ECO:0000259" key="6">
    <source>
        <dbReference type="PROSITE" id="PS50066"/>
    </source>
</evidence>
<dbReference type="InterPro" id="IPR036879">
    <property type="entry name" value="TF_MADSbox_sf"/>
</dbReference>
<evidence type="ECO:0000313" key="7">
    <source>
        <dbReference type="EMBL" id="CAD6273014.1"/>
    </source>
</evidence>
<keyword evidence="8" id="KW-1185">Reference proteome</keyword>
<protein>
    <recommendedName>
        <fullName evidence="6">MADS-box domain-containing protein</fullName>
    </recommendedName>
</protein>
<feature type="domain" description="MADS-box" evidence="6">
    <location>
        <begin position="3"/>
        <end position="51"/>
    </location>
</feature>
<gene>
    <name evidence="7" type="ORF">NCGR_LOCUS56283</name>
</gene>
<comment type="subcellular location">
    <subcellularLocation>
        <location evidence="1">Nucleus</location>
    </subcellularLocation>
</comment>
<keyword evidence="4" id="KW-0804">Transcription</keyword>
<evidence type="ECO:0000256" key="5">
    <source>
        <dbReference type="ARBA" id="ARBA00023242"/>
    </source>
</evidence>
<dbReference type="GO" id="GO:0005634">
    <property type="term" value="C:nucleus"/>
    <property type="evidence" value="ECO:0007669"/>
    <property type="project" value="UniProtKB-SubCell"/>
</dbReference>
<evidence type="ECO:0000256" key="2">
    <source>
        <dbReference type="ARBA" id="ARBA00023015"/>
    </source>
</evidence>
<dbReference type="PROSITE" id="PS50066">
    <property type="entry name" value="MADS_BOX_2"/>
    <property type="match status" value="1"/>
</dbReference>
<dbReference type="SUPFAM" id="SSF55455">
    <property type="entry name" value="SRF-like"/>
    <property type="match status" value="1"/>
</dbReference>
<organism evidence="7 8">
    <name type="scientific">Miscanthus lutarioriparius</name>
    <dbReference type="NCBI Taxonomy" id="422564"/>
    <lineage>
        <taxon>Eukaryota</taxon>
        <taxon>Viridiplantae</taxon>
        <taxon>Streptophyta</taxon>
        <taxon>Embryophyta</taxon>
        <taxon>Tracheophyta</taxon>
        <taxon>Spermatophyta</taxon>
        <taxon>Magnoliopsida</taxon>
        <taxon>Liliopsida</taxon>
        <taxon>Poales</taxon>
        <taxon>Poaceae</taxon>
        <taxon>PACMAD clade</taxon>
        <taxon>Panicoideae</taxon>
        <taxon>Andropogonodae</taxon>
        <taxon>Andropogoneae</taxon>
        <taxon>Saccharinae</taxon>
        <taxon>Miscanthus</taxon>
    </lineage>
</organism>